<dbReference type="Proteomes" id="UP000479000">
    <property type="component" value="Unassembled WGS sequence"/>
</dbReference>
<dbReference type="EMBL" id="CADCXU010021809">
    <property type="protein sequence ID" value="CAB0009443.1"/>
    <property type="molecule type" value="Genomic_DNA"/>
</dbReference>
<evidence type="ECO:0000313" key="3">
    <source>
        <dbReference type="Proteomes" id="UP000479000"/>
    </source>
</evidence>
<evidence type="ECO:0008006" key="4">
    <source>
        <dbReference type="Google" id="ProtNLM"/>
    </source>
</evidence>
<name>A0A6H5H217_9HEMI</name>
<accession>A0A6H5H217</accession>
<keyword evidence="3" id="KW-1185">Reference proteome</keyword>
<organism evidence="2 3">
    <name type="scientific">Nesidiocoris tenuis</name>
    <dbReference type="NCBI Taxonomy" id="355587"/>
    <lineage>
        <taxon>Eukaryota</taxon>
        <taxon>Metazoa</taxon>
        <taxon>Ecdysozoa</taxon>
        <taxon>Arthropoda</taxon>
        <taxon>Hexapoda</taxon>
        <taxon>Insecta</taxon>
        <taxon>Pterygota</taxon>
        <taxon>Neoptera</taxon>
        <taxon>Paraneoptera</taxon>
        <taxon>Hemiptera</taxon>
        <taxon>Heteroptera</taxon>
        <taxon>Panheteroptera</taxon>
        <taxon>Cimicomorpha</taxon>
        <taxon>Miridae</taxon>
        <taxon>Dicyphina</taxon>
        <taxon>Nesidiocoris</taxon>
    </lineage>
</organism>
<evidence type="ECO:0000256" key="1">
    <source>
        <dbReference type="SAM" id="MobiDB-lite"/>
    </source>
</evidence>
<protein>
    <recommendedName>
        <fullName evidence="4">UBC core domain-containing protein</fullName>
    </recommendedName>
</protein>
<dbReference type="Gene3D" id="3.10.110.10">
    <property type="entry name" value="Ubiquitin Conjugating Enzyme"/>
    <property type="match status" value="1"/>
</dbReference>
<reference evidence="2 3" key="1">
    <citation type="submission" date="2020-02" db="EMBL/GenBank/DDBJ databases">
        <authorList>
            <person name="Ferguson B K."/>
        </authorList>
    </citation>
    <scope>NUCLEOTIDE SEQUENCE [LARGE SCALE GENOMIC DNA]</scope>
</reference>
<dbReference type="AlphaFoldDB" id="A0A6H5H217"/>
<sequence length="428" mass="48090">CRGRALPPPTNVGARPSRPPRLLKDKYFRWCRHGRYTTIIATTTNNNHHLQHGRTAAKTKMMYGPRCKFGAYMQSTPRASCGIVRAQQRLGLGATKKSAVSRAPLSQSWRSKAHNPTAVPKVQSTELTLPPLTLTATLYHLSNGTVETELAPKIFTKHIPFPEAWGYGWFFLSIRGPRGCGNSDGNPSCDGENRPFYEAIKVSRTGRSGALKTPLRPWKVEKYVRSINRSLEEQQRHRLIGGSREREELRGFDFLPWEVLTDKLFIARLLIHCQTTKPSAAELRAPRTYNGRSGLEDDNVNTCMSQWSESTLSLDSTGCICLPPNIQPTYATHSFTGRPPSLHRLIKSSGIDLNTVMQAFIALLNDPDPSDSLRADLGQELATNRERFFKNALAYTEQFAEQRPVENVVKFNDDLSQQGSHDEERTID</sequence>
<feature type="region of interest" description="Disordered" evidence="1">
    <location>
        <begin position="103"/>
        <end position="122"/>
    </location>
</feature>
<gene>
    <name evidence="2" type="ORF">NTEN_LOCUS14588</name>
</gene>
<proteinExistence type="predicted"/>
<dbReference type="SUPFAM" id="SSF54495">
    <property type="entry name" value="UBC-like"/>
    <property type="match status" value="1"/>
</dbReference>
<dbReference type="InterPro" id="IPR016135">
    <property type="entry name" value="UBQ-conjugating_enzyme/RWD"/>
</dbReference>
<evidence type="ECO:0000313" key="2">
    <source>
        <dbReference type="EMBL" id="CAB0009443.1"/>
    </source>
</evidence>
<feature type="non-terminal residue" evidence="2">
    <location>
        <position position="1"/>
    </location>
</feature>